<protein>
    <recommendedName>
        <fullName evidence="1">J domain-containing protein</fullName>
    </recommendedName>
</protein>
<evidence type="ECO:0000313" key="2">
    <source>
        <dbReference type="EMBL" id="CAG7823427.1"/>
    </source>
</evidence>
<dbReference type="InterPro" id="IPR000225">
    <property type="entry name" value="Armadillo"/>
</dbReference>
<dbReference type="EMBL" id="CAJVCH010529447">
    <property type="protein sequence ID" value="CAG7823427.1"/>
    <property type="molecule type" value="Genomic_DNA"/>
</dbReference>
<dbReference type="GO" id="GO:0006898">
    <property type="term" value="P:receptor-mediated endocytosis"/>
    <property type="evidence" value="ECO:0007669"/>
    <property type="project" value="TreeGrafter"/>
</dbReference>
<dbReference type="CDD" id="cd06257">
    <property type="entry name" value="DnaJ"/>
    <property type="match status" value="1"/>
</dbReference>
<dbReference type="SMART" id="SM00271">
    <property type="entry name" value="DnaJ"/>
    <property type="match status" value="1"/>
</dbReference>
<dbReference type="InterPro" id="IPR044978">
    <property type="entry name" value="GRV2/DNAJC13"/>
</dbReference>
<dbReference type="GO" id="GO:2000641">
    <property type="term" value="P:regulation of early endosome to late endosome transport"/>
    <property type="evidence" value="ECO:0007669"/>
    <property type="project" value="InterPro"/>
</dbReference>
<dbReference type="PANTHER" id="PTHR36983:SF2">
    <property type="entry name" value="DNAJ HOMOLOG SUBFAMILY C MEMBER 13"/>
    <property type="match status" value="1"/>
</dbReference>
<dbReference type="InterPro" id="IPR025640">
    <property type="entry name" value="GYF_2"/>
</dbReference>
<dbReference type="PANTHER" id="PTHR36983">
    <property type="entry name" value="DNAJ HOMOLOG SUBFAMILY C MEMBER 13"/>
    <property type="match status" value="1"/>
</dbReference>
<dbReference type="GO" id="GO:0007032">
    <property type="term" value="P:endosome organization"/>
    <property type="evidence" value="ECO:0007669"/>
    <property type="project" value="InterPro"/>
</dbReference>
<dbReference type="SMART" id="SM00185">
    <property type="entry name" value="ARM"/>
    <property type="match status" value="5"/>
</dbReference>
<reference evidence="2" key="1">
    <citation type="submission" date="2021-06" db="EMBL/GenBank/DDBJ databases">
        <authorList>
            <person name="Hodson N. C."/>
            <person name="Mongue J. A."/>
            <person name="Jaron S. K."/>
        </authorList>
    </citation>
    <scope>NUCLEOTIDE SEQUENCE</scope>
</reference>
<gene>
    <name evidence="2" type="ORF">AFUS01_LOCUS33645</name>
</gene>
<evidence type="ECO:0000313" key="3">
    <source>
        <dbReference type="Proteomes" id="UP000708208"/>
    </source>
</evidence>
<dbReference type="InterPro" id="IPR001623">
    <property type="entry name" value="DnaJ_domain"/>
</dbReference>
<proteinExistence type="predicted"/>
<keyword evidence="3" id="KW-1185">Reference proteome</keyword>
<name>A0A8J2KTF0_9HEXA</name>
<comment type="caution">
    <text evidence="2">The sequence shown here is derived from an EMBL/GenBank/DDBJ whole genome shotgun (WGS) entry which is preliminary data.</text>
</comment>
<accession>A0A8J2KTF0</accession>
<sequence>MGTDNTDLYSFFTIKLTRWKGNYPRVFSIGSHGITTYNPSDADKTNYWPWNEVYNLSPLSTSDHPNQFQLVHRKGKSTDSMRFETEHRPHVLTMALLQRGAFARSHQTDNMEKATMEFKAVQKYRWGQENPTLMASLIVTCIGIDQVGQDGEKKSYFFENISCIYELRSDSETFILQMKNTNRLHIFAHSERAKVMTKIKENCAYFIGISLPVSTYDAENFSVVIEKRLGLYSDDEHITSLCEFAVQNKRRTRILLCISETCLIERDPGTYCITSLFPLASIFSLVRCHDDSQALMIELSTSPARLYFSTERDCLLSSLMDGARASGNCSVHVRSKPTPQGKRWGPLSCPVDEKVESLFLKFVHQPPPFWTFTELLVRFNVNIQYSGLLHAVTQDGFFAENKEKLILVALNALIARDINANDYEEFFQTIRRIVCSKTGFGAFAEMVAFREKLGGFVVTALRTNMPDCVIHSALDVMAALMQPMHVDADLRQEQDNKEKILNSPKFLESLLDVWTSHVRKGTGALVTMSMLDILTFGLCSPYSETTLGSHFDTLLQAVASRGHVLYLLFQHPSVAVVKGAGLVMKALIEEGHGTISREMQEMALKEGALIRHLVNALFLQTNDPRLLTLRQLSRHLVSLWTCQNPTGMDLLNRVIPPGLLRFLDSNESVELSDEDRLNTRDTLKLASAAHKTSQPSQFSRQVRNVEKYVEKQVEVALRHWRLKGAQEVRKKNHLRPVALRKPRQNLKLDRNWNLFYHRFSQDHARPDLIWNYQTREELRECLQAEIRLLDGDRDHVAGDICWNHADFQIQYKSLHDEIKIGGYYLRLLLEEDSFNNSFEIRNPKDFFGDLYHRFLLTGRSDMRGMCLQAITTVYGKHWRDIGVFSDLKYIVVMLDKSADKYERDRLLLFIQKLVQCRENARELVNCGGLKVLVDLISLAHLHTSRAVIPTQTNVIEASPDMRHADSPEWYYMPRESNEKVGPVGFQELKKLYTQKKIDMKTKCWATGLETWKQLGSIPQLKWFIVAEKQTSLLNESKMATVILDIFIQVISFCPAKCGEAIIRPVHKAKQILSDPTSYLPHIVQLLLTFDPAIVERVATLMFMILEENPMMNRVYATGIFFFIMMYTGSNILPVSKFLKLTHLRQNTYSTQQGISIWQRSVLGTLLPEAMVAYLENHGIEKFSEIFLGEFDTPEAIWSASMRRHLIERIALHLADFTPRLQSNVRALYEYCAIPAVNYPTLETELFCNVFYLRNLTDEFRFPEWPIAEPIGLLKEVLECWKNEVEKRPPPMTVTDALRALELEGETDWGEKVKKSYRRLAQKYHPDKNPDGRERFEEANKAYEFLCSRYSTESSNPDPNRIVLILRTQSILFKRYGDVLEPYKYSGYPMLIKTMEMEVADEGLFAKEEPLLACSAEVVYHTLNCSALNVEELRREKGLNLLLRAYDRCVSILSDGTKTTDVAAQVCVHVTRCFTIATGFQLCRDKLVEMPQLAQDLCRVLQFKALTKLCCLAAECVTAMSVDTILQMHLLQSGVLWHLLIALFSYDFTLEEAGVEVSEESNNQILTNNFAKMSVSALKCLCGDGAKCPKNDVIRTSLDALLTPYGSKSIREKEPEVALKILNENSCTPCLIWNNKTRMELLEYCDIQLRMLRSGDNVDMTYGSDFSYSVHQGELIVGSIFTSPSNSPTEVNNIVQCIDALGNALKNNAGYETICKGKFRLLTRYLMCPHYEQSILNVLICLMANQECIADIVGMGIVPALLVVSASAKPNANSVILLALTCLSMIVSHPQVAKEAIQKGVIIYLLDFFCRSNIDPMIRQKASEVLSKLCGDKLNGPRVKILLSKFLPSIFCEAMSESPQSAVHLFDSNTENPEIVWNENAISNVTAAIQNFKQELFVAQKQDLSYDWRLPSESFQVDYGVQNELTVGGIYLRLYVTNPSWNLRKPREFLRDLLEYAFSPGGDSGGGKKPTEALDLVGSAVGHLLGAQPNLCDAIPSMGYISPILMAMESDTPELKRVAAIVLRHIANNHSCLEVLCHIRGIQYIVNGMKKSQDMLPVTCEALNHLYSARHSELVSQALQSHLIPLLLNLLKHGGNDLGPNAAATKANIVHALQSMAQDEKHGPEVDAILSKSEIWLQYRDQKHDLFLSDRPIAGYLGSSTGTVAGYLTQGSLTKSTIPTSPPPLID</sequence>
<dbReference type="Pfam" id="PF14237">
    <property type="entry name" value="GYF_2"/>
    <property type="match status" value="1"/>
</dbReference>
<organism evidence="2 3">
    <name type="scientific">Allacma fusca</name>
    <dbReference type="NCBI Taxonomy" id="39272"/>
    <lineage>
        <taxon>Eukaryota</taxon>
        <taxon>Metazoa</taxon>
        <taxon>Ecdysozoa</taxon>
        <taxon>Arthropoda</taxon>
        <taxon>Hexapoda</taxon>
        <taxon>Collembola</taxon>
        <taxon>Symphypleona</taxon>
        <taxon>Sminthuridae</taxon>
        <taxon>Allacma</taxon>
    </lineage>
</organism>
<dbReference type="Proteomes" id="UP000708208">
    <property type="component" value="Unassembled WGS sequence"/>
</dbReference>
<dbReference type="Pfam" id="PF00226">
    <property type="entry name" value="DnaJ"/>
    <property type="match status" value="1"/>
</dbReference>
<dbReference type="OrthoDB" id="69656at2759"/>
<dbReference type="InterPro" id="IPR045802">
    <property type="entry name" value="GRV2/DNAJC13_N"/>
</dbReference>
<dbReference type="PROSITE" id="PS50076">
    <property type="entry name" value="DNAJ_2"/>
    <property type="match status" value="1"/>
</dbReference>
<dbReference type="Pfam" id="PF19432">
    <property type="entry name" value="RME-8_N"/>
    <property type="match status" value="1"/>
</dbReference>
<evidence type="ECO:0000259" key="1">
    <source>
        <dbReference type="PROSITE" id="PS50076"/>
    </source>
</evidence>
<feature type="domain" description="J" evidence="1">
    <location>
        <begin position="1295"/>
        <end position="1376"/>
    </location>
</feature>
<dbReference type="GO" id="GO:0010008">
    <property type="term" value="C:endosome membrane"/>
    <property type="evidence" value="ECO:0007669"/>
    <property type="project" value="TreeGrafter"/>
</dbReference>